<dbReference type="PANTHER" id="PTHR11011">
    <property type="entry name" value="MALE STERILITY PROTEIN 2-RELATED"/>
    <property type="match status" value="1"/>
</dbReference>
<accession>A0A6A2YMS1</accession>
<dbReference type="InterPro" id="IPR013120">
    <property type="entry name" value="FAR_NAD-bd"/>
</dbReference>
<dbReference type="EC" id="1.2.1.84" evidence="4"/>
<reference evidence="7" key="1">
    <citation type="submission" date="2019-09" db="EMBL/GenBank/DDBJ databases">
        <title>Draft genome information of white flower Hibiscus syriacus.</title>
        <authorList>
            <person name="Kim Y.-M."/>
        </authorList>
    </citation>
    <scope>NUCLEOTIDE SEQUENCE [LARGE SCALE GENOMIC DNA]</scope>
    <source>
        <strain evidence="7">YM2019G1</strain>
    </source>
</reference>
<dbReference type="AlphaFoldDB" id="A0A6A2YMS1"/>
<feature type="domain" description="Fatty acyl-CoA reductase C-terminal" evidence="5">
    <location>
        <begin position="350"/>
        <end position="419"/>
    </location>
</feature>
<gene>
    <name evidence="7" type="ORF">F3Y22_tig00111377pilonHSYRG00036</name>
</gene>
<evidence type="ECO:0000256" key="1">
    <source>
        <dbReference type="ARBA" id="ARBA00005928"/>
    </source>
</evidence>
<dbReference type="Proteomes" id="UP000436088">
    <property type="component" value="Unassembled WGS sequence"/>
</dbReference>
<dbReference type="Pfam" id="PF07993">
    <property type="entry name" value="NAD_binding_4"/>
    <property type="match status" value="2"/>
</dbReference>
<dbReference type="InterPro" id="IPR033640">
    <property type="entry name" value="FAR_C"/>
</dbReference>
<evidence type="ECO:0000259" key="6">
    <source>
        <dbReference type="Pfam" id="PF07993"/>
    </source>
</evidence>
<feature type="domain" description="Thioester reductase (TE)" evidence="6">
    <location>
        <begin position="112"/>
        <end position="156"/>
    </location>
</feature>
<evidence type="ECO:0000313" key="7">
    <source>
        <dbReference type="EMBL" id="KAE8680605.1"/>
    </source>
</evidence>
<keyword evidence="4" id="KW-0521">NADP</keyword>
<dbReference type="PANTHER" id="PTHR11011:SF45">
    <property type="entry name" value="FATTY ACYL-COA REDUCTASE CG8306-RELATED"/>
    <property type="match status" value="1"/>
</dbReference>
<evidence type="ECO:0000259" key="5">
    <source>
        <dbReference type="Pfam" id="PF03015"/>
    </source>
</evidence>
<dbReference type="CDD" id="cd09071">
    <property type="entry name" value="FAR_C"/>
    <property type="match status" value="1"/>
</dbReference>
<keyword evidence="4" id="KW-0560">Oxidoreductase</keyword>
<proteinExistence type="inferred from homology"/>
<sequence>MVDLLSLLETTTTTINDCNLAHCLGTCSAVRRRSRIVKGADSGRESLKVLIAVRRLWMPGALIMSSPNPNMNTQADLIAVKDLVPHGGTTSLVELQEGIGIVKFLRGKEFFISGSTGFLARVLIEKISRTVPDIGKIFVLVKAKTKEAAMDRLKTEGMFDSDLGLDADVSDSITKRVDIIVNSAANTTFDERACRLIGFAQKCRKLELLLQVSTGKRGRVMEKAFDMPRSVPEFDIEEEFVLARGTEEGCDESEVAQKMKELGLERRRVPADMVVNATLAAIARHGMTPKPDINIYHIASSVVNPLVFQDLASMLYEQLSTTTRDTMHRTGFAASRSGKSSQKLKAVRCKSVGQAKYLANIYEPYTFYGGRFDNSNTMRLTEKMSEEEKMSFGFDAESIEWKDYTKNVHIPGLRRHVMKGRGIRSSPVS</sequence>
<keyword evidence="3 4" id="KW-0443">Lipid metabolism</keyword>
<feature type="domain" description="Thioester reductase (TE)" evidence="6">
    <location>
        <begin position="161"/>
        <end position="215"/>
    </location>
</feature>
<name>A0A6A2YMS1_HIBSY</name>
<comment type="caution">
    <text evidence="7">The sequence shown here is derived from an EMBL/GenBank/DDBJ whole genome shotgun (WGS) entry which is preliminary data.</text>
</comment>
<dbReference type="GO" id="GO:0035336">
    <property type="term" value="P:long-chain fatty-acyl-CoA metabolic process"/>
    <property type="evidence" value="ECO:0007669"/>
    <property type="project" value="TreeGrafter"/>
</dbReference>
<comment type="catalytic activity">
    <reaction evidence="4">
        <text>a long-chain fatty acyl-CoA + 2 NADPH + 2 H(+) = a long-chain primary fatty alcohol + 2 NADP(+) + CoA</text>
        <dbReference type="Rhea" id="RHEA:52716"/>
        <dbReference type="ChEBI" id="CHEBI:15378"/>
        <dbReference type="ChEBI" id="CHEBI:57287"/>
        <dbReference type="ChEBI" id="CHEBI:57783"/>
        <dbReference type="ChEBI" id="CHEBI:58349"/>
        <dbReference type="ChEBI" id="CHEBI:77396"/>
        <dbReference type="ChEBI" id="CHEBI:83139"/>
        <dbReference type="EC" id="1.2.1.84"/>
    </reaction>
</comment>
<comment type="similarity">
    <text evidence="1 4">Belongs to the fatty acyl-CoA reductase family.</text>
</comment>
<dbReference type="GO" id="GO:0010345">
    <property type="term" value="P:suberin biosynthetic process"/>
    <property type="evidence" value="ECO:0007669"/>
    <property type="project" value="TreeGrafter"/>
</dbReference>
<evidence type="ECO:0000256" key="4">
    <source>
        <dbReference type="RuleBase" id="RU363097"/>
    </source>
</evidence>
<comment type="function">
    <text evidence="4">Catalyzes the reduction of fatty acyl-CoA to fatty alcohols.</text>
</comment>
<keyword evidence="8" id="KW-1185">Reference proteome</keyword>
<evidence type="ECO:0000313" key="8">
    <source>
        <dbReference type="Proteomes" id="UP000436088"/>
    </source>
</evidence>
<dbReference type="EMBL" id="VEPZ02001322">
    <property type="protein sequence ID" value="KAE8680605.1"/>
    <property type="molecule type" value="Genomic_DNA"/>
</dbReference>
<dbReference type="GO" id="GO:0080019">
    <property type="term" value="F:alcohol-forming very long-chain fatty acyl-CoA reductase activity"/>
    <property type="evidence" value="ECO:0007669"/>
    <property type="project" value="InterPro"/>
</dbReference>
<dbReference type="GO" id="GO:0102965">
    <property type="term" value="F:alcohol-forming long-chain fatty acyl-CoA reductase activity"/>
    <property type="evidence" value="ECO:0007669"/>
    <property type="project" value="UniProtKB-EC"/>
</dbReference>
<dbReference type="InterPro" id="IPR026055">
    <property type="entry name" value="FAR"/>
</dbReference>
<protein>
    <recommendedName>
        <fullName evidence="4">Fatty acyl-CoA reductase</fullName>
        <ecNumber evidence="4">1.2.1.84</ecNumber>
    </recommendedName>
</protein>
<evidence type="ECO:0000256" key="2">
    <source>
        <dbReference type="ARBA" id="ARBA00022516"/>
    </source>
</evidence>
<dbReference type="Gene3D" id="3.40.50.720">
    <property type="entry name" value="NAD(P)-binding Rossmann-like Domain"/>
    <property type="match status" value="1"/>
</dbReference>
<evidence type="ECO:0000256" key="3">
    <source>
        <dbReference type="ARBA" id="ARBA00023098"/>
    </source>
</evidence>
<keyword evidence="2 4" id="KW-0444">Lipid biosynthesis</keyword>
<organism evidence="7 8">
    <name type="scientific">Hibiscus syriacus</name>
    <name type="common">Rose of Sharon</name>
    <dbReference type="NCBI Taxonomy" id="106335"/>
    <lineage>
        <taxon>Eukaryota</taxon>
        <taxon>Viridiplantae</taxon>
        <taxon>Streptophyta</taxon>
        <taxon>Embryophyta</taxon>
        <taxon>Tracheophyta</taxon>
        <taxon>Spermatophyta</taxon>
        <taxon>Magnoliopsida</taxon>
        <taxon>eudicotyledons</taxon>
        <taxon>Gunneridae</taxon>
        <taxon>Pentapetalae</taxon>
        <taxon>rosids</taxon>
        <taxon>malvids</taxon>
        <taxon>Malvales</taxon>
        <taxon>Malvaceae</taxon>
        <taxon>Malvoideae</taxon>
        <taxon>Hibiscus</taxon>
    </lineage>
</organism>
<dbReference type="Pfam" id="PF03015">
    <property type="entry name" value="Sterile"/>
    <property type="match status" value="1"/>
</dbReference>